<organism evidence="1 2">
    <name type="scientific">Gemmata algarum</name>
    <dbReference type="NCBI Taxonomy" id="2975278"/>
    <lineage>
        <taxon>Bacteria</taxon>
        <taxon>Pseudomonadati</taxon>
        <taxon>Planctomycetota</taxon>
        <taxon>Planctomycetia</taxon>
        <taxon>Gemmatales</taxon>
        <taxon>Gemmataceae</taxon>
        <taxon>Gemmata</taxon>
    </lineage>
</organism>
<proteinExistence type="predicted"/>
<dbReference type="Proteomes" id="UP001272242">
    <property type="component" value="Unassembled WGS sequence"/>
</dbReference>
<comment type="caution">
    <text evidence="1">The sequence shown here is derived from an EMBL/GenBank/DDBJ whole genome shotgun (WGS) entry which is preliminary data.</text>
</comment>
<keyword evidence="2" id="KW-1185">Reference proteome</keyword>
<evidence type="ECO:0000313" key="1">
    <source>
        <dbReference type="EMBL" id="MDY3558405.1"/>
    </source>
</evidence>
<evidence type="ECO:0000313" key="2">
    <source>
        <dbReference type="Proteomes" id="UP001272242"/>
    </source>
</evidence>
<gene>
    <name evidence="1" type="ORF">R5W23_005498</name>
</gene>
<name>A0ABU5EVB6_9BACT</name>
<protein>
    <submittedName>
        <fullName evidence="1">Uncharacterized protein</fullName>
    </submittedName>
</protein>
<dbReference type="RefSeq" id="WP_261188174.1">
    <property type="nucleotide sequence ID" value="NZ_JAXBLV010000029.1"/>
</dbReference>
<reference evidence="2" key="1">
    <citation type="journal article" date="2023" name="Mar. Drugs">
        <title>Gemmata algarum, a Novel Planctomycete Isolated from an Algal Mat, Displays Antimicrobial Activity.</title>
        <authorList>
            <person name="Kumar G."/>
            <person name="Kallscheuer N."/>
            <person name="Kashif M."/>
            <person name="Ahamad S."/>
            <person name="Jagadeeshwari U."/>
            <person name="Pannikurungottu S."/>
            <person name="Haufschild T."/>
            <person name="Kabuu M."/>
            <person name="Sasikala C."/>
            <person name="Jogler C."/>
            <person name="Ramana C."/>
        </authorList>
    </citation>
    <scope>NUCLEOTIDE SEQUENCE [LARGE SCALE GENOMIC DNA]</scope>
    <source>
        <strain evidence="2">JC673</strain>
    </source>
</reference>
<sequence length="69" mass="8245">MFLYAVKRGPDGVMEVEAPPARFPNLRELHRRRCFLLGITDPAKEERLWAEEVRRREAAQRPGRRERRT</sequence>
<accession>A0ABU5EVB6</accession>
<dbReference type="EMBL" id="JAXBLV010000029">
    <property type="protein sequence ID" value="MDY3558405.1"/>
    <property type="molecule type" value="Genomic_DNA"/>
</dbReference>